<protein>
    <submittedName>
        <fullName evidence="1">Uncharacterized protein</fullName>
    </submittedName>
</protein>
<proteinExistence type="predicted"/>
<gene>
    <name evidence="1" type="ORF">IE53DRAFT_383284</name>
</gene>
<keyword evidence="2" id="KW-1185">Reference proteome</keyword>
<dbReference type="Proteomes" id="UP000245626">
    <property type="component" value="Unassembled WGS sequence"/>
</dbReference>
<evidence type="ECO:0000313" key="2">
    <source>
        <dbReference type="Proteomes" id="UP000245626"/>
    </source>
</evidence>
<accession>A0ACD0P859</accession>
<sequence>MMLIKENEEARLIWLSLPGNDHPQYYTDTDSDSCFGDGAYDLIDSEEEDRDLFPPEPLTLQEHIPPPSYHYAGASTSKRMLYETDLLFEDRTNGIAAGVARGRRRADVHGRLVSPDAGHRGMNAHDRSQSPIRGPSGINLDDIPVQESFARSLEPDERDDRSYPGQAPGSDSAEQMLYSSDSEEEASRLMMERKRRHMHRVGNRGNKLSRPKGVRWARRGKLGGWTEARMEKEIGDRMRHRIGIIQKDGIRTLIAAMPKEDKDMLAEFPKLRESFAPVVETAQDVDATMRPRTLPTDLSEAARLDAQLGLGPGPHSSYPSEDTFGLEQNLTSTSLAPTLLRPALTARSLLSSHTLRHTFRNPHIGALAKTALDLRESESVLGRAIGRCWAAMERGGWDEDGPHLDGQEKDDVTAVDGGESRGPTLEAEVELETLGSVTENPALAYLDKLFVTKGGLAIPRMDEFGQPIFEEVPPSPGAGGNGGEAAEPRAHRLATTLLPASEQRSVVLGALECIHELAADSREYVERLEEVRSRLASVKRRRAEVWRGVREWALEKEEKGEGEGVMMVDVPSSLNPSAGAHGTSSAAINGTNNPTDPSSSTLVSVEGKAEDGGAPPTAAASATSGAATGGAKTGEKPKSSATGKRKRAKGTSATTAAATSTNSAGAAATPAAGSNGAGSGDTGRNSSVVAHATTAPALNV</sequence>
<dbReference type="EMBL" id="KZ819694">
    <property type="protein sequence ID" value="PWN54151.1"/>
    <property type="molecule type" value="Genomic_DNA"/>
</dbReference>
<name>A0ACD0P859_9BASI</name>
<evidence type="ECO:0000313" key="1">
    <source>
        <dbReference type="EMBL" id="PWN54151.1"/>
    </source>
</evidence>
<reference evidence="1 2" key="1">
    <citation type="journal article" date="2018" name="Mol. Biol. Evol.">
        <title>Broad Genomic Sampling Reveals a Smut Pathogenic Ancestry of the Fungal Clade Ustilaginomycotina.</title>
        <authorList>
            <person name="Kijpornyongpan T."/>
            <person name="Mondo S.J."/>
            <person name="Barry K."/>
            <person name="Sandor L."/>
            <person name="Lee J."/>
            <person name="Lipzen A."/>
            <person name="Pangilinan J."/>
            <person name="LaButti K."/>
            <person name="Hainaut M."/>
            <person name="Henrissat B."/>
            <person name="Grigoriev I.V."/>
            <person name="Spatafora J.W."/>
            <person name="Aime M.C."/>
        </authorList>
    </citation>
    <scope>NUCLEOTIDE SEQUENCE [LARGE SCALE GENOMIC DNA]</scope>
    <source>
        <strain evidence="1 2">SA 807</strain>
    </source>
</reference>
<organism evidence="1 2">
    <name type="scientific">Violaceomyces palustris</name>
    <dbReference type="NCBI Taxonomy" id="1673888"/>
    <lineage>
        <taxon>Eukaryota</taxon>
        <taxon>Fungi</taxon>
        <taxon>Dikarya</taxon>
        <taxon>Basidiomycota</taxon>
        <taxon>Ustilaginomycotina</taxon>
        <taxon>Ustilaginomycetes</taxon>
        <taxon>Violaceomycetales</taxon>
        <taxon>Violaceomycetaceae</taxon>
        <taxon>Violaceomyces</taxon>
    </lineage>
</organism>